<keyword evidence="2" id="KW-0479">Metal-binding</keyword>
<name>A0ABV2LEG8_9BACL</name>
<dbReference type="RefSeq" id="WP_198768413.1">
    <property type="nucleotide sequence ID" value="NZ_JAEACF010000001.1"/>
</dbReference>
<comment type="caution">
    <text evidence="7">The sequence shown here is derived from an EMBL/GenBank/DDBJ whole genome shotgun (WGS) entry which is preliminary data.</text>
</comment>
<dbReference type="PANTHER" id="PTHR43498:SF1">
    <property type="entry name" value="COB--COM HETERODISULFIDE REDUCTASE IRON-SULFUR SUBUNIT A"/>
    <property type="match status" value="1"/>
</dbReference>
<evidence type="ECO:0000256" key="1">
    <source>
        <dbReference type="ARBA" id="ARBA00022485"/>
    </source>
</evidence>
<dbReference type="PROSITE" id="PS51272">
    <property type="entry name" value="SLH"/>
    <property type="match status" value="1"/>
</dbReference>
<dbReference type="SUPFAM" id="SSF51905">
    <property type="entry name" value="FAD/NAD(P)-binding domain"/>
    <property type="match status" value="1"/>
</dbReference>
<protein>
    <recommendedName>
        <fullName evidence="6">SLH domain-containing protein</fullName>
    </recommendedName>
</protein>
<evidence type="ECO:0000256" key="2">
    <source>
        <dbReference type="ARBA" id="ARBA00022723"/>
    </source>
</evidence>
<evidence type="ECO:0000259" key="6">
    <source>
        <dbReference type="PROSITE" id="PS51272"/>
    </source>
</evidence>
<dbReference type="Pfam" id="PF12831">
    <property type="entry name" value="FAD_oxidored"/>
    <property type="match status" value="1"/>
</dbReference>
<dbReference type="Proteomes" id="UP001549097">
    <property type="component" value="Unassembled WGS sequence"/>
</dbReference>
<dbReference type="Gene3D" id="3.50.50.60">
    <property type="entry name" value="FAD/NAD(P)-binding domain"/>
    <property type="match status" value="1"/>
</dbReference>
<keyword evidence="1" id="KW-0004">4Fe-4S</keyword>
<evidence type="ECO:0000256" key="3">
    <source>
        <dbReference type="ARBA" id="ARBA00023002"/>
    </source>
</evidence>
<keyword evidence="8" id="KW-1185">Reference proteome</keyword>
<keyword evidence="3" id="KW-0560">Oxidoreductase</keyword>
<gene>
    <name evidence="7" type="ORF">ABID52_000568</name>
</gene>
<sequence>MKKWIAVILVMVLAGGAATGYYLYKNDDVVRIDENLPLDTYDVIVVGGEPESVAAAVASARAGAKTLMLVERDGLGGLFTYGELNFLDLGIDKDKKPANAGIFKEWHEMVDKEISFDLDKAEKAFDELVKNEENITLKLETKVEKVELTEDENAIKQIQTKGSDGVMRYKAKRYIDTTAHADFAALAKVPYFIGQEDIGKKETSMSVTLMMHFKNVDWSKVYKVAKDETFGEAVVQPRTAYGFWGVVEAYKPESERTRLRGLNIARVTDGDIYINALQIFGVDGLDEKSKKEAIEIGKKETKHVLKFLRENFPGFENAEIADFPDELYVRETRHIKAEYQLPISDVWEYKDHWDSIAFGSYPVDVQATEPDGEDYIILNPKQYAIPFRSLVPKKIDNLLVASKASGFSSLAAGSARIVPTGMSTAEAAGIASVLSYEKEVNFREMSKDKKLIKNLQKELIAKDAHLYPFKLNYLYEGKWYYPAVKDLYTRGLLFAGYENDLKPQEPFTEEQFVWMVKNGVERTDRELYKKIDWPEISGDQSLTRDKAARYIFEWFIKSDKQHNNPWAAAAKKGYLNGEVFKRVDENRPLLKEEGYSLVSSILKQVEKKNK</sequence>
<dbReference type="Pfam" id="PF00395">
    <property type="entry name" value="SLH"/>
    <property type="match status" value="1"/>
</dbReference>
<dbReference type="PANTHER" id="PTHR43498">
    <property type="entry name" value="FERREDOXIN:COB-COM HETERODISULFIDE REDUCTASE SUBUNIT A"/>
    <property type="match status" value="1"/>
</dbReference>
<feature type="domain" description="SLH" evidence="6">
    <location>
        <begin position="467"/>
        <end position="530"/>
    </location>
</feature>
<evidence type="ECO:0000313" key="8">
    <source>
        <dbReference type="Proteomes" id="UP001549097"/>
    </source>
</evidence>
<dbReference type="InterPro" id="IPR039650">
    <property type="entry name" value="HdrA-like"/>
</dbReference>
<reference evidence="7 8" key="1">
    <citation type="submission" date="2024-06" db="EMBL/GenBank/DDBJ databases">
        <title>Genomic Encyclopedia of Type Strains, Phase IV (KMG-IV): sequencing the most valuable type-strain genomes for metagenomic binning, comparative biology and taxonomic classification.</title>
        <authorList>
            <person name="Goeker M."/>
        </authorList>
    </citation>
    <scope>NUCLEOTIDE SEQUENCE [LARGE SCALE GENOMIC DNA]</scope>
    <source>
        <strain evidence="7 8">DSM 100124</strain>
    </source>
</reference>
<evidence type="ECO:0000313" key="7">
    <source>
        <dbReference type="EMBL" id="MET3726987.1"/>
    </source>
</evidence>
<evidence type="ECO:0000256" key="5">
    <source>
        <dbReference type="ARBA" id="ARBA00023014"/>
    </source>
</evidence>
<evidence type="ECO:0000256" key="4">
    <source>
        <dbReference type="ARBA" id="ARBA00023004"/>
    </source>
</evidence>
<keyword evidence="4" id="KW-0408">Iron</keyword>
<proteinExistence type="predicted"/>
<dbReference type="InterPro" id="IPR036188">
    <property type="entry name" value="FAD/NAD-bd_sf"/>
</dbReference>
<dbReference type="InterPro" id="IPR001119">
    <property type="entry name" value="SLH_dom"/>
</dbReference>
<accession>A0ABV2LEG8</accession>
<dbReference type="EMBL" id="JBEPMP010000001">
    <property type="protein sequence ID" value="MET3726987.1"/>
    <property type="molecule type" value="Genomic_DNA"/>
</dbReference>
<organism evidence="7 8">
    <name type="scientific">Fictibacillus halophilus</name>
    <dbReference type="NCBI Taxonomy" id="1610490"/>
    <lineage>
        <taxon>Bacteria</taxon>
        <taxon>Bacillati</taxon>
        <taxon>Bacillota</taxon>
        <taxon>Bacilli</taxon>
        <taxon>Bacillales</taxon>
        <taxon>Fictibacillaceae</taxon>
        <taxon>Fictibacillus</taxon>
    </lineage>
</organism>
<keyword evidence="5" id="KW-0411">Iron-sulfur</keyword>